<feature type="transmembrane region" description="Helical" evidence="2">
    <location>
        <begin position="372"/>
        <end position="392"/>
    </location>
</feature>
<dbReference type="Proteomes" id="UP000811609">
    <property type="component" value="Chromosome 3"/>
</dbReference>
<evidence type="ECO:0000256" key="2">
    <source>
        <dbReference type="SAM" id="Phobius"/>
    </source>
</evidence>
<feature type="compositionally biased region" description="Basic and acidic residues" evidence="1">
    <location>
        <begin position="308"/>
        <end position="319"/>
    </location>
</feature>
<dbReference type="Proteomes" id="UP000811246">
    <property type="component" value="Chromosome 3"/>
</dbReference>
<dbReference type="AlphaFoldDB" id="A0A8T1R0A0"/>
<reference evidence="4" key="2">
    <citation type="submission" date="2021-01" db="EMBL/GenBank/DDBJ databases">
        <authorList>
            <person name="Lovell J.T."/>
            <person name="Bentley N."/>
            <person name="Bhattarai G."/>
            <person name="Jenkins J.W."/>
            <person name="Sreedasyam A."/>
            <person name="Alarcon Y."/>
            <person name="Bock C."/>
            <person name="Boston L."/>
            <person name="Carlson J."/>
            <person name="Cervantes K."/>
            <person name="Clermont K."/>
            <person name="Krom N."/>
            <person name="Kubenka K."/>
            <person name="Mamidi S."/>
            <person name="Mattison C."/>
            <person name="Monteros M."/>
            <person name="Pisani C."/>
            <person name="Plott C."/>
            <person name="Rajasekar S."/>
            <person name="Rhein H.S."/>
            <person name="Rohla C."/>
            <person name="Song M."/>
            <person name="Hilaire R.S."/>
            <person name="Shu S."/>
            <person name="Wells L."/>
            <person name="Wang X."/>
            <person name="Webber J."/>
            <person name="Heerema R.J."/>
            <person name="Klein P."/>
            <person name="Conner P."/>
            <person name="Grauke L."/>
            <person name="Grimwood J."/>
            <person name="Schmutz J."/>
            <person name="Randall J.J."/>
        </authorList>
    </citation>
    <scope>NUCLEOTIDE SEQUENCE</scope>
    <source>
        <tissue evidence="4">Leaf</tissue>
    </source>
</reference>
<accession>A0A8T1R0A0</accession>
<reference evidence="3" key="1">
    <citation type="submission" date="2020-12" db="EMBL/GenBank/DDBJ databases">
        <title>WGS assembly of Carya illinoinensis cv. Pawnee.</title>
        <authorList>
            <person name="Platts A."/>
            <person name="Shu S."/>
            <person name="Wright S."/>
            <person name="Barry K."/>
            <person name="Edger P."/>
            <person name="Pires J.C."/>
            <person name="Schmutz J."/>
        </authorList>
    </citation>
    <scope>NUCLEOTIDE SEQUENCE</scope>
    <source>
        <tissue evidence="3">Leaf</tissue>
    </source>
</reference>
<evidence type="ECO:0008006" key="6">
    <source>
        <dbReference type="Google" id="ProtNLM"/>
    </source>
</evidence>
<keyword evidence="2" id="KW-0812">Transmembrane</keyword>
<dbReference type="PANTHER" id="PTHR31902">
    <property type="entry name" value="ACTIN PATCHES DISTAL PROTEIN 1"/>
    <property type="match status" value="1"/>
</dbReference>
<dbReference type="PANTHER" id="PTHR31902:SF10">
    <property type="entry name" value="SUCRASE_FERREDOXIN-LIKE FAMILY PROTEIN"/>
    <property type="match status" value="1"/>
</dbReference>
<evidence type="ECO:0000313" key="3">
    <source>
        <dbReference type="EMBL" id="KAG6659561.1"/>
    </source>
</evidence>
<dbReference type="OrthoDB" id="10253744at2759"/>
<keyword evidence="2" id="KW-1133">Transmembrane helix</keyword>
<proteinExistence type="predicted"/>
<keyword evidence="2" id="KW-0472">Membrane</keyword>
<name>A0A8T1R0A0_CARIL</name>
<comment type="caution">
    <text evidence="3">The sequence shown here is derived from an EMBL/GenBank/DDBJ whole genome shotgun (WGS) entry which is preliminary data.</text>
</comment>
<gene>
    <name evidence="3" type="ORF">CIPAW_03G044200</name>
    <name evidence="4" type="ORF">I3842_03G038900</name>
</gene>
<dbReference type="SUPFAM" id="SSF52833">
    <property type="entry name" value="Thioredoxin-like"/>
    <property type="match status" value="1"/>
</dbReference>
<dbReference type="CDD" id="cd03062">
    <property type="entry name" value="TRX_Fd_Sucrase"/>
    <property type="match status" value="1"/>
</dbReference>
<dbReference type="InterPro" id="IPR036249">
    <property type="entry name" value="Thioredoxin-like_sf"/>
</dbReference>
<dbReference type="FunFam" id="3.40.30.10:FF:000213">
    <property type="entry name" value="APD1p protein"/>
    <property type="match status" value="1"/>
</dbReference>
<evidence type="ECO:0000313" key="5">
    <source>
        <dbReference type="Proteomes" id="UP000811609"/>
    </source>
</evidence>
<evidence type="ECO:0000256" key="1">
    <source>
        <dbReference type="SAM" id="MobiDB-lite"/>
    </source>
</evidence>
<sequence>MRIAHTSRSLISAAAHCVVFPTFPLSLSPNLNFALAFAMASEDLSTLANNNEDDEKYGFQRSEMYKETLAGTVGAYGRHVFLCYKSPEAWPSRVEGSESDLLPKLLSSAIKARKDGIPLKTNLTLCEGREGTDFSDGDVLIFPEMIKYRGLKDSEVDSFVEDVLVNGQPWASGVGEVLTGSHVFVCSHGSRDRRCGVCGPVLIEKFKEEIDSRGLKDQVFVSPCSHIGGHKYAGNVIIYSPGPDGKIMGHWYGYVTPDDVPALLDQHIEKGEIIEHLWRGQMGAADEEGGKVDKQNLPNGDVKKSKKKPEEISTQSDKDNVAGCCQGANGFNCCRDGSLEQNSVSEENKAGHEKKGLGKLSCQIGSWEQSDVLTAIAVVGAVATVAVAYSFYRRSG</sequence>
<feature type="region of interest" description="Disordered" evidence="1">
    <location>
        <begin position="285"/>
        <end position="319"/>
    </location>
</feature>
<dbReference type="Pfam" id="PF06999">
    <property type="entry name" value="Suc_Fer-like"/>
    <property type="match status" value="1"/>
</dbReference>
<organism evidence="3 5">
    <name type="scientific">Carya illinoinensis</name>
    <name type="common">Pecan</name>
    <dbReference type="NCBI Taxonomy" id="32201"/>
    <lineage>
        <taxon>Eukaryota</taxon>
        <taxon>Viridiplantae</taxon>
        <taxon>Streptophyta</taxon>
        <taxon>Embryophyta</taxon>
        <taxon>Tracheophyta</taxon>
        <taxon>Spermatophyta</taxon>
        <taxon>Magnoliopsida</taxon>
        <taxon>eudicotyledons</taxon>
        <taxon>Gunneridae</taxon>
        <taxon>Pentapetalae</taxon>
        <taxon>rosids</taxon>
        <taxon>fabids</taxon>
        <taxon>Fagales</taxon>
        <taxon>Juglandaceae</taxon>
        <taxon>Carya</taxon>
    </lineage>
</organism>
<evidence type="ECO:0000313" key="4">
    <source>
        <dbReference type="EMBL" id="KAG6720054.1"/>
    </source>
</evidence>
<dbReference type="InterPro" id="IPR009737">
    <property type="entry name" value="Aim32/Apd1-like"/>
</dbReference>
<protein>
    <recommendedName>
        <fullName evidence="6">Altered inheritance of mitochondria protein 32</fullName>
    </recommendedName>
</protein>
<keyword evidence="5" id="KW-1185">Reference proteome</keyword>
<dbReference type="Gene3D" id="3.40.30.10">
    <property type="entry name" value="Glutaredoxin"/>
    <property type="match status" value="2"/>
</dbReference>
<dbReference type="EMBL" id="CM031811">
    <property type="protein sequence ID" value="KAG6659561.1"/>
    <property type="molecule type" value="Genomic_DNA"/>
</dbReference>
<dbReference type="EMBL" id="CM031827">
    <property type="protein sequence ID" value="KAG6720054.1"/>
    <property type="molecule type" value="Genomic_DNA"/>
</dbReference>